<comment type="cofactor">
    <cofactor evidence="1">
        <name>pyridoxal 5'-phosphate</name>
        <dbReference type="ChEBI" id="CHEBI:597326"/>
    </cofactor>
</comment>
<dbReference type="InterPro" id="IPR000310">
    <property type="entry name" value="Orn/Lys/Arg_deCO2ase_major_dom"/>
</dbReference>
<dbReference type="InterPro" id="IPR015421">
    <property type="entry name" value="PyrdxlP-dep_Trfase_major"/>
</dbReference>
<accession>A0A7X0JFK4</accession>
<dbReference type="AlphaFoldDB" id="A0A7X0JFK4"/>
<comment type="caution">
    <text evidence="4">The sequence shown here is derived from an EMBL/GenBank/DDBJ whole genome shotgun (WGS) entry which is preliminary data.</text>
</comment>
<evidence type="ECO:0000313" key="5">
    <source>
        <dbReference type="Proteomes" id="UP000522313"/>
    </source>
</evidence>
<evidence type="ECO:0000256" key="1">
    <source>
        <dbReference type="ARBA" id="ARBA00001933"/>
    </source>
</evidence>
<evidence type="ECO:0000313" key="4">
    <source>
        <dbReference type="EMBL" id="MBB6506654.1"/>
    </source>
</evidence>
<reference evidence="4 5" key="1">
    <citation type="submission" date="2020-08" db="EMBL/GenBank/DDBJ databases">
        <title>The Agave Microbiome: Exploring the role of microbial communities in plant adaptations to desert environments.</title>
        <authorList>
            <person name="Partida-Martinez L.P."/>
        </authorList>
    </citation>
    <scope>NUCLEOTIDE SEQUENCE [LARGE SCALE GENOMIC DNA]</scope>
    <source>
        <strain evidence="4 5">AS3.13</strain>
    </source>
</reference>
<dbReference type="Gene3D" id="3.40.640.10">
    <property type="entry name" value="Type I PLP-dependent aspartate aminotransferase-like (Major domain)"/>
    <property type="match status" value="1"/>
</dbReference>
<dbReference type="InterPro" id="IPR036388">
    <property type="entry name" value="WH-like_DNA-bd_sf"/>
</dbReference>
<reference evidence="4 5" key="2">
    <citation type="submission" date="2020-08" db="EMBL/GenBank/DDBJ databases">
        <authorList>
            <person name="Partida-Martinez L."/>
            <person name="Huntemann M."/>
            <person name="Clum A."/>
            <person name="Wang J."/>
            <person name="Palaniappan K."/>
            <person name="Ritter S."/>
            <person name="Chen I.-M."/>
            <person name="Stamatis D."/>
            <person name="Reddy T."/>
            <person name="O'Malley R."/>
            <person name="Daum C."/>
            <person name="Shapiro N."/>
            <person name="Ivanova N."/>
            <person name="Kyrpides N."/>
            <person name="Woyke T."/>
        </authorList>
    </citation>
    <scope>NUCLEOTIDE SEQUENCE [LARGE SCALE GENOMIC DNA]</scope>
    <source>
        <strain evidence="4 5">AS3.13</strain>
    </source>
</reference>
<sequence length="193" mass="21072">MTSKTTNKSSPEVRQRAVRMVLDHERNHPWWWAAVLSIAEDRLRAADAARVADEGGGRLLKPRSCFMLPRTRSMWQRDSQSSASSEPGAAHIATLADLCHARGVLLICDAAWGVASAFCEALPHDALTKSADVAVYSLRKTMGALTQGSALLARGALVDQQRLWMAYELYETTSPSVPVLASLDAARRDHADC</sequence>
<dbReference type="PANTHER" id="PTHR43277">
    <property type="entry name" value="ARGININE DECARBOXYLASE"/>
    <property type="match status" value="1"/>
</dbReference>
<protein>
    <recommendedName>
        <fullName evidence="3">Orn/Lys/Arg decarboxylases family 1 pyridoxal-P attachment site domain-containing protein</fullName>
    </recommendedName>
</protein>
<dbReference type="InterPro" id="IPR015424">
    <property type="entry name" value="PyrdxlP-dep_Trfase"/>
</dbReference>
<dbReference type="SUPFAM" id="SSF53383">
    <property type="entry name" value="PLP-dependent transferases"/>
    <property type="match status" value="1"/>
</dbReference>
<dbReference type="Pfam" id="PF01276">
    <property type="entry name" value="OKR_DC_1"/>
    <property type="match status" value="1"/>
</dbReference>
<dbReference type="GO" id="GO:0003824">
    <property type="term" value="F:catalytic activity"/>
    <property type="evidence" value="ECO:0007669"/>
    <property type="project" value="InterPro"/>
</dbReference>
<keyword evidence="2" id="KW-0663">Pyridoxal phosphate</keyword>
<dbReference type="PANTHER" id="PTHR43277:SF4">
    <property type="entry name" value="ARGININE DECARBOXYLASE"/>
    <property type="match status" value="1"/>
</dbReference>
<organism evidence="4 5">
    <name type="scientific">Sphingomonas endophytica</name>
    <dbReference type="NCBI Taxonomy" id="869719"/>
    <lineage>
        <taxon>Bacteria</taxon>
        <taxon>Pseudomonadati</taxon>
        <taxon>Pseudomonadota</taxon>
        <taxon>Alphaproteobacteria</taxon>
        <taxon>Sphingomonadales</taxon>
        <taxon>Sphingomonadaceae</taxon>
        <taxon>Sphingomonas</taxon>
    </lineage>
</organism>
<evidence type="ECO:0000259" key="3">
    <source>
        <dbReference type="Pfam" id="PF01276"/>
    </source>
</evidence>
<dbReference type="InterPro" id="IPR052357">
    <property type="entry name" value="Orn_Lys_Arg_decarboxylase-I"/>
</dbReference>
<evidence type="ECO:0000256" key="2">
    <source>
        <dbReference type="ARBA" id="ARBA00022898"/>
    </source>
</evidence>
<dbReference type="Proteomes" id="UP000522313">
    <property type="component" value="Unassembled WGS sequence"/>
</dbReference>
<gene>
    <name evidence="4" type="ORF">F4693_003661</name>
</gene>
<name>A0A7X0JFK4_9SPHN</name>
<proteinExistence type="predicted"/>
<dbReference type="Gene3D" id="1.10.10.10">
    <property type="entry name" value="Winged helix-like DNA-binding domain superfamily/Winged helix DNA-binding domain"/>
    <property type="match status" value="1"/>
</dbReference>
<dbReference type="EMBL" id="JACHBT010000030">
    <property type="protein sequence ID" value="MBB6506654.1"/>
    <property type="molecule type" value="Genomic_DNA"/>
</dbReference>
<feature type="domain" description="Orn/Lys/Arg decarboxylases family 1 pyridoxal-P attachment site" evidence="3">
    <location>
        <begin position="93"/>
        <end position="189"/>
    </location>
</feature>